<dbReference type="Proteomes" id="UP000176583">
    <property type="component" value="Unassembled WGS sequence"/>
</dbReference>
<evidence type="ECO:0008006" key="3">
    <source>
        <dbReference type="Google" id="ProtNLM"/>
    </source>
</evidence>
<dbReference type="SUPFAM" id="SSF56801">
    <property type="entry name" value="Acetyl-CoA synthetase-like"/>
    <property type="match status" value="1"/>
</dbReference>
<name>A0A1F4UI45_UNCKA</name>
<dbReference type="PANTHER" id="PTHR36932">
    <property type="entry name" value="CAPSULAR POLYSACCHARIDE BIOSYNTHESIS PROTEIN"/>
    <property type="match status" value="1"/>
</dbReference>
<dbReference type="InterPro" id="IPR053158">
    <property type="entry name" value="CapK_Type1_Caps_Biosynth"/>
</dbReference>
<dbReference type="STRING" id="1802613.A2V54_02395"/>
<organism evidence="1 2">
    <name type="scientific">candidate division WWE3 bacterium RBG_19FT_COMBO_53_11</name>
    <dbReference type="NCBI Taxonomy" id="1802613"/>
    <lineage>
        <taxon>Bacteria</taxon>
        <taxon>Katanobacteria</taxon>
    </lineage>
</organism>
<dbReference type="EMBL" id="MEUW01000017">
    <property type="protein sequence ID" value="OGC44542.1"/>
    <property type="molecule type" value="Genomic_DNA"/>
</dbReference>
<sequence length="449" mass="51470">MLFRITFLLRKQFNVIHYYSDFRESQWQPLDWQIIQQEKQLRELINFAYKNVPYYKKVFDSVKIKPSDISSIKDLEKLPLLTKKIIRENWSGLIPKNIDKIKYMHGSTGGSTGETLKYRKSLKDAARGLALLYRGWGYGGYKLGDKVAIIAGSSLIPSAEPVPNTKERIKEFFTPPLPLRRYSSYEMSEDNLFRYFHDINKWKPDIIRGYASSIYLFAKFIKNNNLELNFRPKAIFTTAEVLFDRQRKMIEQVFGVKVFDTYGVNDGGISAYECDAHNGFHVDTERGILEVVNEKNKQITDKQGRILATSLFNYAMPFIRYVTGDLGIISSSQCSCGRKSSLLKELSGRITDFLKLNGVIIGSPVLTVLMGKVDAEQYQIIQESPGSVTIKIVPGVNYNKKRDEDFIKESFVSHVGKVGIKFEYLSAIPAQGDRKYKFIINKVKGVREV</sequence>
<gene>
    <name evidence="1" type="ORF">A2V54_02395</name>
</gene>
<evidence type="ECO:0000313" key="2">
    <source>
        <dbReference type="Proteomes" id="UP000176583"/>
    </source>
</evidence>
<dbReference type="PANTHER" id="PTHR36932:SF1">
    <property type="entry name" value="CAPSULAR POLYSACCHARIDE BIOSYNTHESIS PROTEIN"/>
    <property type="match status" value="1"/>
</dbReference>
<evidence type="ECO:0000313" key="1">
    <source>
        <dbReference type="EMBL" id="OGC44542.1"/>
    </source>
</evidence>
<proteinExistence type="predicted"/>
<protein>
    <recommendedName>
        <fullName evidence="3">AMP-dependent synthetase/ligase domain-containing protein</fullName>
    </recommendedName>
</protein>
<dbReference type="InterPro" id="IPR042099">
    <property type="entry name" value="ANL_N_sf"/>
</dbReference>
<dbReference type="AlphaFoldDB" id="A0A1F4UI45"/>
<dbReference type="Gene3D" id="3.40.50.12780">
    <property type="entry name" value="N-terminal domain of ligase-like"/>
    <property type="match status" value="1"/>
</dbReference>
<reference evidence="1 2" key="1">
    <citation type="journal article" date="2016" name="Nat. Commun.">
        <title>Thousands of microbial genomes shed light on interconnected biogeochemical processes in an aquifer system.</title>
        <authorList>
            <person name="Anantharaman K."/>
            <person name="Brown C.T."/>
            <person name="Hug L.A."/>
            <person name="Sharon I."/>
            <person name="Castelle C.J."/>
            <person name="Probst A.J."/>
            <person name="Thomas B.C."/>
            <person name="Singh A."/>
            <person name="Wilkins M.J."/>
            <person name="Karaoz U."/>
            <person name="Brodie E.L."/>
            <person name="Williams K.H."/>
            <person name="Hubbard S.S."/>
            <person name="Banfield J.F."/>
        </authorList>
    </citation>
    <scope>NUCLEOTIDE SEQUENCE [LARGE SCALE GENOMIC DNA]</scope>
</reference>
<comment type="caution">
    <text evidence="1">The sequence shown here is derived from an EMBL/GenBank/DDBJ whole genome shotgun (WGS) entry which is preliminary data.</text>
</comment>
<accession>A0A1F4UI45</accession>